<evidence type="ECO:0000259" key="9">
    <source>
        <dbReference type="SMART" id="SM00014"/>
    </source>
</evidence>
<feature type="transmembrane region" description="Helical" evidence="8">
    <location>
        <begin position="200"/>
        <end position="218"/>
    </location>
</feature>
<feature type="region of interest" description="Disordered" evidence="7">
    <location>
        <begin position="1"/>
        <end position="23"/>
    </location>
</feature>
<dbReference type="PANTHER" id="PTHR14969:SF62">
    <property type="entry name" value="DECAPRENYLPHOSPHORYL-5-PHOSPHORIBOSE PHOSPHATASE RV3807C-RELATED"/>
    <property type="match status" value="1"/>
</dbReference>
<dbReference type="InterPro" id="IPR036938">
    <property type="entry name" value="PAP2/HPO_sf"/>
</dbReference>
<feature type="domain" description="Phosphatidic acid phosphatase type 2/haloperoxidase" evidence="9">
    <location>
        <begin position="113"/>
        <end position="215"/>
    </location>
</feature>
<protein>
    <submittedName>
        <fullName evidence="10">Phosphatase PAP2 family protein</fullName>
    </submittedName>
</protein>
<evidence type="ECO:0000256" key="3">
    <source>
        <dbReference type="ARBA" id="ARBA00022692"/>
    </source>
</evidence>
<dbReference type="InterPro" id="IPR000326">
    <property type="entry name" value="PAP2/HPO"/>
</dbReference>
<accession>A0ABS7I1Z7</accession>
<name>A0ABS7I1Z7_9MICO</name>
<keyword evidence="5 8" id="KW-1133">Transmembrane helix</keyword>
<comment type="subcellular location">
    <subcellularLocation>
        <location evidence="1">Cell membrane</location>
        <topology evidence="1">Multi-pass membrane protein</topology>
    </subcellularLocation>
</comment>
<keyword evidence="6 8" id="KW-0472">Membrane</keyword>
<proteinExistence type="predicted"/>
<dbReference type="Proteomes" id="UP000777440">
    <property type="component" value="Unassembled WGS sequence"/>
</dbReference>
<evidence type="ECO:0000256" key="5">
    <source>
        <dbReference type="ARBA" id="ARBA00022989"/>
    </source>
</evidence>
<evidence type="ECO:0000256" key="2">
    <source>
        <dbReference type="ARBA" id="ARBA00022475"/>
    </source>
</evidence>
<feature type="transmembrane region" description="Helical" evidence="8">
    <location>
        <begin position="112"/>
        <end position="134"/>
    </location>
</feature>
<evidence type="ECO:0000256" key="6">
    <source>
        <dbReference type="ARBA" id="ARBA00023136"/>
    </source>
</evidence>
<keyword evidence="11" id="KW-1185">Reference proteome</keyword>
<dbReference type="Pfam" id="PF01569">
    <property type="entry name" value="PAP2"/>
    <property type="match status" value="1"/>
</dbReference>
<comment type="caution">
    <text evidence="10">The sequence shown here is derived from an EMBL/GenBank/DDBJ whole genome shotgun (WGS) entry which is preliminary data.</text>
</comment>
<evidence type="ECO:0000313" key="11">
    <source>
        <dbReference type="Proteomes" id="UP000777440"/>
    </source>
</evidence>
<dbReference type="SUPFAM" id="SSF48317">
    <property type="entry name" value="Acid phosphatase/Vanadium-dependent haloperoxidase"/>
    <property type="match status" value="1"/>
</dbReference>
<dbReference type="EMBL" id="JAEUAX010000007">
    <property type="protein sequence ID" value="MBW9110807.1"/>
    <property type="molecule type" value="Genomic_DNA"/>
</dbReference>
<evidence type="ECO:0000256" key="8">
    <source>
        <dbReference type="SAM" id="Phobius"/>
    </source>
</evidence>
<evidence type="ECO:0000256" key="4">
    <source>
        <dbReference type="ARBA" id="ARBA00022801"/>
    </source>
</evidence>
<dbReference type="CDD" id="cd03392">
    <property type="entry name" value="PAP2_like_2"/>
    <property type="match status" value="1"/>
</dbReference>
<dbReference type="PANTHER" id="PTHR14969">
    <property type="entry name" value="SPHINGOSINE-1-PHOSPHATE PHOSPHOHYDROLASE"/>
    <property type="match status" value="1"/>
</dbReference>
<evidence type="ECO:0000256" key="1">
    <source>
        <dbReference type="ARBA" id="ARBA00004651"/>
    </source>
</evidence>
<evidence type="ECO:0000256" key="7">
    <source>
        <dbReference type="SAM" id="MobiDB-lite"/>
    </source>
</evidence>
<keyword evidence="3 8" id="KW-0812">Transmembrane</keyword>
<sequence length="237" mass="25366">MGDNEEPQGSRSPLAAAPDEPLPHPDPHRATVLVIGVIATVLFVVLRFAVALGGHEPLPADVWWDDAMLAGMSDAGLVIAWVPSIVGGVIGAPVVGILIIVLFLWRRRRWDAATLAVAIVTVTAIGAPMAAVIARVRPSESLAESVPTSFPSGHTAVATTIAVTLGLLLRRWYVWTLGVVWVVYMMWSRTYLHAHWASDVLAGLLEGIAVACLVWSGMQAYRIRRAMASQSSPQPDA</sequence>
<keyword evidence="4" id="KW-0378">Hydrolase</keyword>
<evidence type="ECO:0000313" key="10">
    <source>
        <dbReference type="EMBL" id="MBW9110807.1"/>
    </source>
</evidence>
<feature type="transmembrane region" description="Helical" evidence="8">
    <location>
        <begin position="32"/>
        <end position="55"/>
    </location>
</feature>
<dbReference type="SMART" id="SM00014">
    <property type="entry name" value="acidPPc"/>
    <property type="match status" value="1"/>
</dbReference>
<dbReference type="Gene3D" id="1.20.144.10">
    <property type="entry name" value="Phosphatidic acid phosphatase type 2/haloperoxidase"/>
    <property type="match status" value="1"/>
</dbReference>
<feature type="transmembrane region" description="Helical" evidence="8">
    <location>
        <begin position="146"/>
        <end position="165"/>
    </location>
</feature>
<organism evidence="10 11">
    <name type="scientific">Microbacterium ureisolvens</name>
    <dbReference type="NCBI Taxonomy" id="2781186"/>
    <lineage>
        <taxon>Bacteria</taxon>
        <taxon>Bacillati</taxon>
        <taxon>Actinomycetota</taxon>
        <taxon>Actinomycetes</taxon>
        <taxon>Micrococcales</taxon>
        <taxon>Microbacteriaceae</taxon>
        <taxon>Microbacterium</taxon>
    </lineage>
</organism>
<reference evidence="10 11" key="1">
    <citation type="journal article" date="2021" name="MBio">
        <title>Poor Competitiveness of Bradyrhizobium in Pigeon Pea Root Colonization in Indian Soils.</title>
        <authorList>
            <person name="Chalasani D."/>
            <person name="Basu A."/>
            <person name="Pullabhotla S.V.S.R.N."/>
            <person name="Jorrin B."/>
            <person name="Neal A.L."/>
            <person name="Poole P.S."/>
            <person name="Podile A.R."/>
            <person name="Tkacz A."/>
        </authorList>
    </citation>
    <scope>NUCLEOTIDE SEQUENCE [LARGE SCALE GENOMIC DNA]</scope>
    <source>
        <strain evidence="10 11">HU12</strain>
    </source>
</reference>
<dbReference type="RefSeq" id="WP_220290079.1">
    <property type="nucleotide sequence ID" value="NZ_JAEUAX010000007.1"/>
</dbReference>
<keyword evidence="2" id="KW-1003">Cell membrane</keyword>
<gene>
    <name evidence="10" type="ORF">JNB61_13580</name>
</gene>
<feature type="transmembrane region" description="Helical" evidence="8">
    <location>
        <begin position="75"/>
        <end position="105"/>
    </location>
</feature>
<feature type="transmembrane region" description="Helical" evidence="8">
    <location>
        <begin position="172"/>
        <end position="188"/>
    </location>
</feature>